<feature type="compositionally biased region" description="Polar residues" evidence="11">
    <location>
        <begin position="1302"/>
        <end position="1320"/>
    </location>
</feature>
<dbReference type="PROSITE" id="PS00066">
    <property type="entry name" value="HMG_COA_REDUCTASE_1"/>
    <property type="match status" value="1"/>
</dbReference>
<keyword evidence="4 12" id="KW-0812">Transmembrane</keyword>
<feature type="transmembrane region" description="Helical" evidence="12">
    <location>
        <begin position="1384"/>
        <end position="1403"/>
    </location>
</feature>
<dbReference type="InterPro" id="IPR000731">
    <property type="entry name" value="SSD"/>
</dbReference>
<dbReference type="InterPro" id="IPR027523">
    <property type="entry name" value="CLU_prot"/>
</dbReference>
<dbReference type="HAMAP" id="MF_03013">
    <property type="entry name" value="CLU"/>
    <property type="match status" value="1"/>
</dbReference>
<feature type="region of interest" description="Disordered" evidence="11">
    <location>
        <begin position="2620"/>
        <end position="2639"/>
    </location>
</feature>
<dbReference type="Gene3D" id="3.90.770.10">
    <property type="entry name" value="3-hydroxy-3-methylglutaryl-coenzyme A Reductase, Chain A, domain 2"/>
    <property type="match status" value="1"/>
</dbReference>
<dbReference type="Gene3D" id="1.10.3270.10">
    <property type="entry name" value="HMGR, N-terminal domain"/>
    <property type="match status" value="1"/>
</dbReference>
<dbReference type="Pfam" id="PF13424">
    <property type="entry name" value="TPR_12"/>
    <property type="match status" value="1"/>
</dbReference>
<keyword evidence="7 12" id="KW-1133">Transmembrane helix</keyword>
<keyword evidence="9 12" id="KW-0472">Membrane</keyword>
<dbReference type="GO" id="GO:0005789">
    <property type="term" value="C:endoplasmic reticulum membrane"/>
    <property type="evidence" value="ECO:0007669"/>
    <property type="project" value="UniProtKB-SubCell"/>
</dbReference>
<evidence type="ECO:0000256" key="6">
    <source>
        <dbReference type="ARBA" id="ARBA00022857"/>
    </source>
</evidence>
<evidence type="ECO:0000313" key="16">
    <source>
        <dbReference type="Proteomes" id="UP001214628"/>
    </source>
</evidence>
<feature type="transmembrane region" description="Helical" evidence="12">
    <location>
        <begin position="1903"/>
        <end position="1920"/>
    </location>
</feature>
<dbReference type="PROSITE" id="PS50156">
    <property type="entry name" value="SSD"/>
    <property type="match status" value="1"/>
</dbReference>
<dbReference type="GO" id="GO:0048312">
    <property type="term" value="P:intracellular distribution of mitochondria"/>
    <property type="evidence" value="ECO:0007669"/>
    <property type="project" value="TreeGrafter"/>
</dbReference>
<keyword evidence="6" id="KW-0521">NADP</keyword>
<feature type="compositionally biased region" description="Basic and acidic residues" evidence="11">
    <location>
        <begin position="1054"/>
        <end position="1068"/>
    </location>
</feature>
<dbReference type="GO" id="GO:0015936">
    <property type="term" value="P:coenzyme A metabolic process"/>
    <property type="evidence" value="ECO:0007669"/>
    <property type="project" value="InterPro"/>
</dbReference>
<gene>
    <name evidence="10 15" type="primary">CLU1</name>
    <name evidence="10" type="synonym">TIF31</name>
    <name evidence="15" type="ORF">MPSI1_002211</name>
</gene>
<feature type="region of interest" description="Disordered" evidence="11">
    <location>
        <begin position="1037"/>
        <end position="1107"/>
    </location>
</feature>
<evidence type="ECO:0000256" key="11">
    <source>
        <dbReference type="SAM" id="MobiDB-lite"/>
    </source>
</evidence>
<evidence type="ECO:0000256" key="2">
    <source>
        <dbReference type="ARBA" id="ARBA00007661"/>
    </source>
</evidence>
<dbReference type="InterPro" id="IPR002202">
    <property type="entry name" value="HMG_CoA_Rdtase"/>
</dbReference>
<comment type="subcellular location">
    <subcellularLocation>
        <location evidence="10">Cytoplasm</location>
    </subcellularLocation>
    <subcellularLocation>
        <location evidence="1">Endoplasmic reticulum membrane</location>
        <topology evidence="1">Multi-pass membrane protein</topology>
    </subcellularLocation>
</comment>
<keyword evidence="16" id="KW-1185">Reference proteome</keyword>
<dbReference type="PROSITE" id="PS01192">
    <property type="entry name" value="HMG_COA_REDUCTASE_3"/>
    <property type="match status" value="1"/>
</dbReference>
<keyword evidence="10" id="KW-0694">RNA-binding</keyword>
<feature type="compositionally biased region" description="Basic and acidic residues" evidence="11">
    <location>
        <begin position="1096"/>
        <end position="1107"/>
    </location>
</feature>
<dbReference type="Pfam" id="PF13374">
    <property type="entry name" value="TPR_10"/>
    <property type="match status" value="1"/>
</dbReference>
<dbReference type="InterPro" id="IPR023074">
    <property type="entry name" value="HMG_CoA_Rdtase_cat_sf"/>
</dbReference>
<feature type="compositionally biased region" description="Polar residues" evidence="11">
    <location>
        <begin position="2129"/>
        <end position="2142"/>
    </location>
</feature>
<dbReference type="EMBL" id="CP118376">
    <property type="protein sequence ID" value="WFD43549.1"/>
    <property type="molecule type" value="Genomic_DNA"/>
</dbReference>
<dbReference type="Gene3D" id="3.30.70.420">
    <property type="entry name" value="Hydroxymethylglutaryl-CoA reductase, class I/II, NAD/NADP-binding domain"/>
    <property type="match status" value="1"/>
</dbReference>
<comment type="function">
    <text evidence="10">mRNA-binding protein involved in proper cytoplasmic distribution of mitochondria.</text>
</comment>
<dbReference type="CDD" id="cd15466">
    <property type="entry name" value="CLU-central"/>
    <property type="match status" value="1"/>
</dbReference>
<feature type="domain" description="SSD" evidence="13">
    <location>
        <begin position="1630"/>
        <end position="1837"/>
    </location>
</feature>
<dbReference type="Proteomes" id="UP001214628">
    <property type="component" value="Chromosome 2"/>
</dbReference>
<dbReference type="InterPro" id="IPR025697">
    <property type="entry name" value="CLU_dom"/>
</dbReference>
<feature type="compositionally biased region" description="Low complexity" evidence="11">
    <location>
        <begin position="519"/>
        <end position="528"/>
    </location>
</feature>
<feature type="compositionally biased region" description="Polar residues" evidence="11">
    <location>
        <begin position="485"/>
        <end position="495"/>
    </location>
</feature>
<feature type="transmembrane region" description="Helical" evidence="12">
    <location>
        <begin position="1619"/>
        <end position="1639"/>
    </location>
</feature>
<dbReference type="PANTHER" id="PTHR12601:SF6">
    <property type="entry name" value="CLUSTERED MITOCHONDRIA PROTEIN HOMOLOG"/>
    <property type="match status" value="1"/>
</dbReference>
<dbReference type="InterPro" id="IPR011990">
    <property type="entry name" value="TPR-like_helical_dom_sf"/>
</dbReference>
<dbReference type="SUPFAM" id="SSF56542">
    <property type="entry name" value="Substrate-binding domain of HMG-CoA reductase"/>
    <property type="match status" value="1"/>
</dbReference>
<feature type="region of interest" description="Disordered" evidence="11">
    <location>
        <begin position="918"/>
        <end position="943"/>
    </location>
</feature>
<dbReference type="PROSITE" id="PS51823">
    <property type="entry name" value="CLU"/>
    <property type="match status" value="1"/>
</dbReference>
<comment type="similarity">
    <text evidence="10">Belongs to the CLU family.</text>
</comment>
<dbReference type="InterPro" id="IPR009029">
    <property type="entry name" value="HMG_CoA_Rdtase_sub-bd_dom_sf"/>
</dbReference>
<organism evidence="15 16">
    <name type="scientific">Malassezia psittaci</name>
    <dbReference type="NCBI Taxonomy" id="1821823"/>
    <lineage>
        <taxon>Eukaryota</taxon>
        <taxon>Fungi</taxon>
        <taxon>Dikarya</taxon>
        <taxon>Basidiomycota</taxon>
        <taxon>Ustilaginomycotina</taxon>
        <taxon>Malasseziomycetes</taxon>
        <taxon>Malasseziales</taxon>
        <taxon>Malasseziaceae</taxon>
        <taxon>Malassezia</taxon>
    </lineage>
</organism>
<feature type="region of interest" description="Disordered" evidence="11">
    <location>
        <begin position="2129"/>
        <end position="2169"/>
    </location>
</feature>
<dbReference type="GO" id="GO:0004420">
    <property type="term" value="F:hydroxymethylglutaryl-CoA reductase (NADPH) activity"/>
    <property type="evidence" value="ECO:0007669"/>
    <property type="project" value="InterPro"/>
</dbReference>
<dbReference type="Pfam" id="PF12349">
    <property type="entry name" value="Sterol-sensing"/>
    <property type="match status" value="1"/>
</dbReference>
<dbReference type="GO" id="GO:0003729">
    <property type="term" value="F:mRNA binding"/>
    <property type="evidence" value="ECO:0007669"/>
    <property type="project" value="TreeGrafter"/>
</dbReference>
<dbReference type="InterPro" id="IPR033646">
    <property type="entry name" value="CLU-central"/>
</dbReference>
<dbReference type="InterPro" id="IPR004554">
    <property type="entry name" value="HMG_CoA_Rdtase_eu_arc"/>
</dbReference>
<evidence type="ECO:0000256" key="9">
    <source>
        <dbReference type="ARBA" id="ARBA00023136"/>
    </source>
</evidence>
<feature type="region of interest" description="Disordered" evidence="11">
    <location>
        <begin position="1850"/>
        <end position="1879"/>
    </location>
</feature>
<dbReference type="Pfam" id="PF15044">
    <property type="entry name" value="CLU_N"/>
    <property type="match status" value="1"/>
</dbReference>
<dbReference type="InterPro" id="IPR023282">
    <property type="entry name" value="HMG_CoA_Rdtase_N"/>
</dbReference>
<name>A0AAF0FBQ1_9BASI</name>
<dbReference type="Pfam" id="PF13236">
    <property type="entry name" value="CLU"/>
    <property type="match status" value="1"/>
</dbReference>
<proteinExistence type="inferred from homology"/>
<dbReference type="GO" id="GO:0008299">
    <property type="term" value="P:isoprenoid biosynthetic process"/>
    <property type="evidence" value="ECO:0007669"/>
    <property type="project" value="InterPro"/>
</dbReference>
<dbReference type="Gene3D" id="1.25.40.10">
    <property type="entry name" value="Tetratricopeptide repeat domain"/>
    <property type="match status" value="1"/>
</dbReference>
<dbReference type="InterPro" id="IPR023231">
    <property type="entry name" value="GSKIP_dom_sf"/>
</dbReference>
<feature type="region of interest" description="Disordered" evidence="11">
    <location>
        <begin position="1293"/>
        <end position="1335"/>
    </location>
</feature>
<evidence type="ECO:0000259" key="13">
    <source>
        <dbReference type="PROSITE" id="PS50156"/>
    </source>
</evidence>
<dbReference type="GO" id="GO:0007005">
    <property type="term" value="P:mitochondrion organization"/>
    <property type="evidence" value="ECO:0007669"/>
    <property type="project" value="UniProtKB-UniRule"/>
</dbReference>
<feature type="region of interest" description="Disordered" evidence="11">
    <location>
        <begin position="485"/>
        <end position="528"/>
    </location>
</feature>
<feature type="transmembrane region" description="Helical" evidence="12">
    <location>
        <begin position="1659"/>
        <end position="1678"/>
    </location>
</feature>
<dbReference type="FunFam" id="3.30.70.420:FF:000001">
    <property type="entry name" value="3-hydroxy-3-methylglutaryl coenzyme A reductase"/>
    <property type="match status" value="1"/>
</dbReference>
<evidence type="ECO:0000256" key="10">
    <source>
        <dbReference type="HAMAP-Rule" id="MF_03013"/>
    </source>
</evidence>
<evidence type="ECO:0000256" key="3">
    <source>
        <dbReference type="ARBA" id="ARBA00022490"/>
    </source>
</evidence>
<dbReference type="FunFam" id="3.90.770.10:FF:000001">
    <property type="entry name" value="3-hydroxy-3-methylglutaryl coenzyme A reductase"/>
    <property type="match status" value="1"/>
</dbReference>
<dbReference type="InterPro" id="IPR023076">
    <property type="entry name" value="HMG_CoA_Rdtase_CS"/>
</dbReference>
<dbReference type="Pfam" id="PF00368">
    <property type="entry name" value="HMG-CoA_red"/>
    <property type="match status" value="1"/>
</dbReference>
<protein>
    <recommendedName>
        <fullName evidence="10">Clustered mitochondria protein homolog</fullName>
    </recommendedName>
    <alternativeName>
        <fullName evidence="10">Protein TIF31 homolog</fullName>
    </alternativeName>
</protein>
<sequence length="2639" mass="288520">MEEAAQDTLPIDVDTQTFELKLCLPSRPLLPKKAVQLGLPETPSPLLVAVTPSETLNDLRATINDSPEGYWLGAFAFRKPKSSERVAEWIPLAEVFSGVPLNQRELEVVHVPYTDTSVRTHLQRLRDLLTGGQADPSALSIDAGASVHDAVVRPEEYKSDQPIPAADQWNGWPKSSTELLYPAVSRHPRSLPRCLRNLYLSAWNPPPQPIGLKGHLLYIVAETLEGEALHITASVNGFFVSKSTSGRFDPYPSDDKEKAALASASLFDILCAASALFLRNFANLFNDPVSSRDYFSALPVMNTTPAAPWIARLPRHDADLLRSQTAFLLTGAMSSDTLDSARDWNEELQSSRELPKSTLAERLMRDRVLNRLYAELSLAAARAVPRVASGEVTPFNPADAPEAHMYLFNNLFVSKGVDGVNIYPYLGGDEAAHVAVSKDAQGVRLFSAVDPDGLYLLGTVIVDWLGERWVVQTIVPGLFKSQDQAGATEAQQPTESFDDISKTGASEHQRDAQSVDVEAAPSSTDADSANTAAMATVAYGGVEGPETIHTDAEFAKVLQPAAERLRLSEHTVKDAKDAEHNLWVSLDSKGIRGSDGRKYLLDVSRTCPVDVAFLEKDFDSAVLEGSENPTYPHRMTLLRPELLELYYDHCLREFAREKLAQRDPDSETPTRIDVADFQLSFNPDAFVEYTMDGEVCVPVNDESIASVQAVRKAGEYLRQQAVPRFVSDVAAGMVSCSDGFALSQQMHARGINMRYLGMVAHLCQASEKDQSDSSVNQKVGPGYEALQSSVRRIAIEEMIVRAAKYVLRQYLRGTLPTAIAPSIAHFLNCFLGFAREAEPKPEVPTMLFDERGNTSWASLTPASLQAEIREVVRKRFRFELPTNSFQHLHKPQVLRAFCLRLGFQLRLMEYEFEQTSTTNVSVTEPRSRKQSGKSKKAQNDMAAPRATTFVPEDILNVVPIVKTSTPKSNLVDEAFEAGRLAFARGDRELGTELLLEGIGFHEQVYGLVHPETARCYSLFASLAHHFVMERARAEAEQAEKSKADQAEDETDANVEARQEKESAGKEESSLQSAQESETNGTDVEKSNGPTAAATEADSKEDQATDAKRSSLLELPAIVSETITIDNALRFQRQAVTISERTLGMDHPDTMMQYMNLAVIERTAGNLDNALRYQHRVLTLWQIVYGDDHPDAIHTLSSIGLLLQGKRDFRTSLRVYQAAYDHALRLFGPESLYTGNMAHELSQAYTLSGDLKNAITVEKGAWRIFQQRLGDDDAVTKESKGFLTSLTTSAVHVARYEQAGRPKTNSKGTPRPRTTNPSSHTARPPRINGASAQNQEAGRSSRLHFEALANFMGNRGVSGASHSLTRPAHLVASIAIRAAAHPIEVVVLTFVFATFAYFYVVHAVTHSLLFSNLSDVVTLSAYQEKSTSPGFLLSAAQRPVFVRKAKSHDWIPLADLEKDQGLAAVRKFFDQAQTKYLEWVVVTDGPTGSKDSRAFRRKEVLSPLAHSLYASLDCALPLIHLQDVVNDTEAEAFGCISDRMDTNKQLTSRLSLSSAPVHAALNSTLRQVKPESSAQVSELDRWRSGALWVQALMPSTARTEPSYFSFEWLMSFTRRALRRVWMCIQGAHPMDFTVVLAAYILMHGSFVHLYLSVRRFPSGFWLGTCVLLSGMFAFLFALVTANASNVPIDPILISEALPFLVITVGFEKPYVLIRAFFKAQDPSSTNDSSSELKDAKQDKLSGIATPEQRFVQALTQRVQREQALGTLSAAPPMKEVASRAIQSTIPGLLRAYAIEIGILCVGALSGVSGLREFCQLAALILVYDAALLFTFFVAVLCIVLEVRRLRDDTSKPNPVALPLDTDPLTEPPAEPKHTMPNRPNFRSGAQTDVLPWYRRLLRPIKHPLARLKLILLLTLVSLHALKLVSTLTLQSTMERHHTSRSPSLYDQAIASSSVYDVNLTNAALEQTLHDYGASQRTDADLVVIVESPTVLVLVDKANDTLPSPSSALVNAAVDASSSSSPTSYANGQQKKSDTTFWQWGYLQRGKPSLVGHRDGSAFDSFLNAWNEALRDPIVTRCLSLALVISLFLNTFLLKGIATRNPAVIEGNAVRITAQAAARLMGAHLVQNWNESPSVNGHTSNNKQADPPKISLDQLEPAESPPPASDPPRDLDTVLSIYKEKSGAASLNDEEVIMLAQRGHIAAYALEKSLQDYERAVVIRRALLSRASKTRSLESSLLPYKDYHYDAVFGACCENVIGYMPIPVGIAGPLKVDGEMMPIPMATTEGTLVASTSRGCKALNAGGGVITVLTQDAMTRGPAIDFPSIKNAAKAKRWLDSSAGAKEVKQAFDSTSRFARLASLHSVLAGRTLYVRFATSTGDAMGMNMISKGVEASLKMMREKYFPEMELLSLSGNYCTDKKPAAINWIEGRGKSVVAEATIPGDVVRSVLKCTVADLVRLNLKKNLIGSAMAASVGGFNAHASNILTAMFLAMGQDPAQNVESSNCMTIMEAVNDQRDLLVSVSMPSIEVGTVGGGTVLPPQRAMLDVLGVRGANQQTPGANAQRLARIIAAAVMAGELSLMSALAAGHLIQAHMKHNRSAPPTPGTQTPSMSTEVPQFLPTMTPLMATPIPDARSASPKQTR</sequence>
<dbReference type="Pfam" id="PF12807">
    <property type="entry name" value="eIF3_p135"/>
    <property type="match status" value="1"/>
</dbReference>
<dbReference type="InterPro" id="IPR028275">
    <property type="entry name" value="CLU_N"/>
</dbReference>
<comment type="subunit">
    <text evidence="10">May associate with the eukaryotic translation initiation factor 3 (eIF-3) complex.</text>
</comment>
<evidence type="ECO:0000256" key="4">
    <source>
        <dbReference type="ARBA" id="ARBA00022692"/>
    </source>
</evidence>
<dbReference type="SUPFAM" id="SSF103107">
    <property type="entry name" value="Hypothetical protein c14orf129, hspc210"/>
    <property type="match status" value="1"/>
</dbReference>
<dbReference type="SUPFAM" id="SSF55035">
    <property type="entry name" value="NAD-binding domain of HMG-CoA reductase"/>
    <property type="match status" value="1"/>
</dbReference>
<keyword evidence="8" id="KW-0560">Oxidoreductase</keyword>
<dbReference type="CDD" id="cd00643">
    <property type="entry name" value="HMG-CoA_reductase_classI"/>
    <property type="match status" value="1"/>
</dbReference>
<evidence type="ECO:0000256" key="8">
    <source>
        <dbReference type="ARBA" id="ARBA00023002"/>
    </source>
</evidence>
<dbReference type="FunFam" id="1.10.3270.10:FF:000001">
    <property type="entry name" value="3-hydroxy-3-methylglutaryl coenzyme A reductase"/>
    <property type="match status" value="1"/>
</dbReference>
<accession>A0AAF0FBQ1</accession>
<dbReference type="InterPro" id="IPR053958">
    <property type="entry name" value="HMGCR/SNAP/NPC1-like_SSD"/>
</dbReference>
<dbReference type="PROSITE" id="PS00318">
    <property type="entry name" value="HMG_COA_REDUCTASE_2"/>
    <property type="match status" value="1"/>
</dbReference>
<dbReference type="PRINTS" id="PR00071">
    <property type="entry name" value="HMGCOARDTASE"/>
</dbReference>
<feature type="transmembrane region" description="Helical" evidence="12">
    <location>
        <begin position="1815"/>
        <end position="1839"/>
    </location>
</feature>
<evidence type="ECO:0000256" key="5">
    <source>
        <dbReference type="ARBA" id="ARBA00022824"/>
    </source>
</evidence>
<evidence type="ECO:0000256" key="7">
    <source>
        <dbReference type="ARBA" id="ARBA00022989"/>
    </source>
</evidence>
<evidence type="ECO:0000313" key="15">
    <source>
        <dbReference type="EMBL" id="WFD43549.1"/>
    </source>
</evidence>
<feature type="transmembrane region" description="Helical" evidence="12">
    <location>
        <begin position="1788"/>
        <end position="1809"/>
    </location>
</feature>
<evidence type="ECO:0000256" key="12">
    <source>
        <dbReference type="SAM" id="Phobius"/>
    </source>
</evidence>
<keyword evidence="5" id="KW-0256">Endoplasmic reticulum</keyword>
<keyword evidence="3 10" id="KW-0963">Cytoplasm</keyword>
<feature type="compositionally biased region" description="Basic and acidic residues" evidence="11">
    <location>
        <begin position="499"/>
        <end position="513"/>
    </location>
</feature>
<dbReference type="PANTHER" id="PTHR12601">
    <property type="entry name" value="EUKARYOTIC TRANSLATION INITIATION FACTOR 3 SUBUNIT EIF-3"/>
    <property type="match status" value="1"/>
</dbReference>
<dbReference type="PROSITE" id="PS50065">
    <property type="entry name" value="HMG_COA_REDUCTASE_4"/>
    <property type="match status" value="1"/>
</dbReference>
<dbReference type="SUPFAM" id="SSF48452">
    <property type="entry name" value="TPR-like"/>
    <property type="match status" value="1"/>
</dbReference>
<reference evidence="15" key="1">
    <citation type="submission" date="2023-02" db="EMBL/GenBank/DDBJ databases">
        <title>Mating type loci evolution in Malassezia.</title>
        <authorList>
            <person name="Coelho M.A."/>
        </authorList>
    </citation>
    <scope>NUCLEOTIDE SEQUENCE</scope>
    <source>
        <strain evidence="15">CBS 14136</strain>
    </source>
</reference>
<dbReference type="InterPro" id="IPR009023">
    <property type="entry name" value="HMG_CoA_Rdtase_NAD(P)-bd_sf"/>
</dbReference>
<feature type="domain" description="Clu" evidence="14">
    <location>
        <begin position="314"/>
        <end position="614"/>
    </location>
</feature>
<evidence type="ECO:0000256" key="1">
    <source>
        <dbReference type="ARBA" id="ARBA00004477"/>
    </source>
</evidence>
<dbReference type="NCBIfam" id="TIGR00533">
    <property type="entry name" value="HMG_CoA_R_NADP"/>
    <property type="match status" value="1"/>
</dbReference>
<comment type="similarity">
    <text evidence="2">Belongs to the HMG-CoA reductase family.</text>
</comment>
<evidence type="ECO:0000259" key="14">
    <source>
        <dbReference type="PROSITE" id="PS51823"/>
    </source>
</evidence>